<keyword evidence="2" id="KW-0223">Dioxygenase</keyword>
<evidence type="ECO:0000313" key="10">
    <source>
        <dbReference type="Proteomes" id="UP000214365"/>
    </source>
</evidence>
<dbReference type="RefSeq" id="XP_020116552.1">
    <property type="nucleotide sequence ID" value="XM_020263076.1"/>
</dbReference>
<dbReference type="Proteomes" id="UP000214365">
    <property type="component" value="Unassembled WGS sequence"/>
</dbReference>
<accession>A0A225A748</accession>
<gene>
    <name evidence="9" type="ORF">UA08_08181</name>
</gene>
<name>A0A225A748_TALAT</name>
<protein>
    <recommendedName>
        <fullName evidence="7">2-oxoadipate dioxygenase/decarboxylase</fullName>
        <ecNumber evidence="6">1.13.11.93</ecNumber>
    </recommendedName>
    <alternativeName>
        <fullName evidence="8">2-hydroxyglutarate synthase</fullName>
    </alternativeName>
</protein>
<comment type="cofactor">
    <cofactor evidence="1">
        <name>Fe(2+)</name>
        <dbReference type="ChEBI" id="CHEBI:29033"/>
    </cofactor>
</comment>
<evidence type="ECO:0000256" key="3">
    <source>
        <dbReference type="ARBA" id="ARBA00023002"/>
    </source>
</evidence>
<dbReference type="OrthoDB" id="8300246at2759"/>
<evidence type="ECO:0000256" key="4">
    <source>
        <dbReference type="ARBA" id="ARBA00023004"/>
    </source>
</evidence>
<dbReference type="PANTHER" id="PTHR39479">
    <property type="match status" value="1"/>
</dbReference>
<dbReference type="CDD" id="cd16348">
    <property type="entry name" value="VOC_YdcJ_like"/>
    <property type="match status" value="1"/>
</dbReference>
<evidence type="ECO:0000256" key="7">
    <source>
        <dbReference type="ARBA" id="ARBA00035034"/>
    </source>
</evidence>
<organism evidence="9 10">
    <name type="scientific">Talaromyces atroroseus</name>
    <dbReference type="NCBI Taxonomy" id="1441469"/>
    <lineage>
        <taxon>Eukaryota</taxon>
        <taxon>Fungi</taxon>
        <taxon>Dikarya</taxon>
        <taxon>Ascomycota</taxon>
        <taxon>Pezizomycotina</taxon>
        <taxon>Eurotiomycetes</taxon>
        <taxon>Eurotiomycetidae</taxon>
        <taxon>Eurotiales</taxon>
        <taxon>Trichocomaceae</taxon>
        <taxon>Talaromyces</taxon>
        <taxon>Talaromyces sect. Trachyspermi</taxon>
    </lineage>
</organism>
<keyword evidence="3" id="KW-0560">Oxidoreductase</keyword>
<dbReference type="EC" id="1.13.11.93" evidence="6"/>
<comment type="similarity">
    <text evidence="5">Belongs to the 2-oxoadipate dioxygenase/decarboxylase family.</text>
</comment>
<comment type="caution">
    <text evidence="9">The sequence shown here is derived from an EMBL/GenBank/DDBJ whole genome shotgun (WGS) entry which is preliminary data.</text>
</comment>
<evidence type="ECO:0000256" key="2">
    <source>
        <dbReference type="ARBA" id="ARBA00022964"/>
    </source>
</evidence>
<dbReference type="Gene3D" id="3.10.180.80">
    <property type="entry name" value="Uncharacterised protein PF07063, DUF1338"/>
    <property type="match status" value="1"/>
</dbReference>
<keyword evidence="10" id="KW-1185">Reference proteome</keyword>
<dbReference type="Pfam" id="PF07063">
    <property type="entry name" value="HGLS"/>
    <property type="match status" value="1"/>
</dbReference>
<dbReference type="STRING" id="1441469.A0A225A748"/>
<evidence type="ECO:0000256" key="1">
    <source>
        <dbReference type="ARBA" id="ARBA00001954"/>
    </source>
</evidence>
<dbReference type="GeneID" id="31007937"/>
<dbReference type="AlphaFoldDB" id="A0A225A748"/>
<evidence type="ECO:0000256" key="8">
    <source>
        <dbReference type="ARBA" id="ARBA00035045"/>
    </source>
</evidence>
<keyword evidence="4" id="KW-0408">Iron</keyword>
<dbReference type="PANTHER" id="PTHR39479:SF2">
    <property type="entry name" value="2-OXOADIPATE DIOXYGENASE_DECARBOXYLASE"/>
    <property type="match status" value="1"/>
</dbReference>
<evidence type="ECO:0000256" key="6">
    <source>
        <dbReference type="ARBA" id="ARBA00035023"/>
    </source>
</evidence>
<evidence type="ECO:0000313" key="9">
    <source>
        <dbReference type="EMBL" id="OKL56431.1"/>
    </source>
</evidence>
<reference evidence="9 10" key="1">
    <citation type="submission" date="2015-06" db="EMBL/GenBank/DDBJ databases">
        <title>Talaromyces atroroseus IBT 11181 draft genome.</title>
        <authorList>
            <person name="Rasmussen K.B."/>
            <person name="Rasmussen S."/>
            <person name="Petersen B."/>
            <person name="Sicheritz-Ponten T."/>
            <person name="Mortensen U.H."/>
            <person name="Thrane U."/>
        </authorList>
    </citation>
    <scope>NUCLEOTIDE SEQUENCE [LARGE SCALE GENOMIC DNA]</scope>
    <source>
        <strain evidence="9 10">IBT 11181</strain>
    </source>
</reference>
<proteinExistence type="inferred from homology"/>
<dbReference type="InterPro" id="IPR009770">
    <property type="entry name" value="HGLS"/>
</dbReference>
<evidence type="ECO:0000256" key="5">
    <source>
        <dbReference type="ARBA" id="ARBA00035013"/>
    </source>
</evidence>
<sequence length="504" mass="55998">MLSTLLPDKELTGSSRLLEESPLVHPDELRTAFALAMSHMYKNEVPLYGDLVRIVQSGNHRFVTNAMGSSNDSLDRLTLERHGAIRLGKPVELHTVRRIFALLGMHAVGYYDLSVAGLPMHATCFRPVDTASLAANPFRVFTTLLRPELIRSPEAHDLALRLLKRRNIFSQELLHMLNVGEAVGGWFRVDQAEIFIREALRTFSWAPVAEATQTEYQLLQAEHPILADIASFRTAHINHLTPRTLDIDAAQAAMAAEGMPVKDRIEGPPRRKWPILLRQTSFLALEEKIRFKTRDSNSDQSFPDASNVELVDGSHKARFGEIEERGAAVTPAGRALYDQLLESSMHAVGEQRTSPDAVEAALVDTFRAYPDTWDELREQELVYVKYSFSGKLPSTAQLPSESGSSVMSLIEQGVFETSPITYEDFLPFSAAGIFQSNLNRKPQSLQGGGQSDVEGLEHALGCSVIDPDALYAQAQKQSLESSLLQLKYHLTASHKLLDSELETI</sequence>
<dbReference type="EMBL" id="LFMY01000014">
    <property type="protein sequence ID" value="OKL56431.1"/>
    <property type="molecule type" value="Genomic_DNA"/>
</dbReference>
<dbReference type="GO" id="GO:0051213">
    <property type="term" value="F:dioxygenase activity"/>
    <property type="evidence" value="ECO:0007669"/>
    <property type="project" value="UniProtKB-KW"/>
</dbReference>
<dbReference type="SMART" id="SM01150">
    <property type="entry name" value="DUF1338"/>
    <property type="match status" value="1"/>
</dbReference>
<dbReference type="InterPro" id="IPR047869">
    <property type="entry name" value="YdcJ_bac-like"/>
</dbReference>